<dbReference type="EMBL" id="LR746264">
    <property type="protein sequence ID" value="CAA7389474.1"/>
    <property type="molecule type" value="Genomic_DNA"/>
</dbReference>
<sequence>MFCSQSHYDQLLNPWLISSRRCGLPMAILL</sequence>
<evidence type="ECO:0000313" key="2">
    <source>
        <dbReference type="Proteomes" id="UP000663760"/>
    </source>
</evidence>
<gene>
    <name evidence="1" type="ORF">SI8410_01001522</name>
</gene>
<organism evidence="1 2">
    <name type="scientific">Spirodela intermedia</name>
    <name type="common">Intermediate duckweed</name>
    <dbReference type="NCBI Taxonomy" id="51605"/>
    <lineage>
        <taxon>Eukaryota</taxon>
        <taxon>Viridiplantae</taxon>
        <taxon>Streptophyta</taxon>
        <taxon>Embryophyta</taxon>
        <taxon>Tracheophyta</taxon>
        <taxon>Spermatophyta</taxon>
        <taxon>Magnoliopsida</taxon>
        <taxon>Liliopsida</taxon>
        <taxon>Araceae</taxon>
        <taxon>Lemnoideae</taxon>
        <taxon>Spirodela</taxon>
    </lineage>
</organism>
<proteinExistence type="predicted"/>
<reference evidence="1" key="1">
    <citation type="submission" date="2020-02" db="EMBL/GenBank/DDBJ databases">
        <authorList>
            <person name="Scholz U."/>
            <person name="Mascher M."/>
            <person name="Fiebig A."/>
        </authorList>
    </citation>
    <scope>NUCLEOTIDE SEQUENCE</scope>
</reference>
<dbReference type="AlphaFoldDB" id="A0A7I8K140"/>
<dbReference type="Proteomes" id="UP000663760">
    <property type="component" value="Chromosome 1"/>
</dbReference>
<evidence type="ECO:0000313" key="1">
    <source>
        <dbReference type="EMBL" id="CAA7389474.1"/>
    </source>
</evidence>
<accession>A0A7I8K140</accession>
<keyword evidence="2" id="KW-1185">Reference proteome</keyword>
<protein>
    <submittedName>
        <fullName evidence="1">Uncharacterized protein</fullName>
    </submittedName>
</protein>
<name>A0A7I8K140_SPIIN</name>